<name>A0A3E0HUX5_9PSEU</name>
<keyword evidence="2" id="KW-1185">Reference proteome</keyword>
<evidence type="ECO:0000313" key="2">
    <source>
        <dbReference type="Proteomes" id="UP000256269"/>
    </source>
</evidence>
<gene>
    <name evidence="1" type="ORF">BCF44_104324</name>
</gene>
<dbReference type="Proteomes" id="UP000256269">
    <property type="component" value="Unassembled WGS sequence"/>
</dbReference>
<protein>
    <submittedName>
        <fullName evidence="1">Uncharacterized protein</fullName>
    </submittedName>
</protein>
<dbReference type="OrthoDB" id="3577809at2"/>
<organism evidence="1 2">
    <name type="scientific">Kutzneria buriramensis</name>
    <dbReference type="NCBI Taxonomy" id="1045776"/>
    <lineage>
        <taxon>Bacteria</taxon>
        <taxon>Bacillati</taxon>
        <taxon>Actinomycetota</taxon>
        <taxon>Actinomycetes</taxon>
        <taxon>Pseudonocardiales</taxon>
        <taxon>Pseudonocardiaceae</taxon>
        <taxon>Kutzneria</taxon>
    </lineage>
</organism>
<dbReference type="RefSeq" id="WP_116174921.1">
    <property type="nucleotide sequence ID" value="NZ_CP144375.1"/>
</dbReference>
<sequence>MDQNLGELEFLGTSSTNGECPRVFRTAGGDYVVQGYRITDQAALTQLAETYGGLPDRETAVVIPASLLQFFPRS</sequence>
<evidence type="ECO:0000313" key="1">
    <source>
        <dbReference type="EMBL" id="REH50056.1"/>
    </source>
</evidence>
<dbReference type="EMBL" id="QUNO01000004">
    <property type="protein sequence ID" value="REH50056.1"/>
    <property type="molecule type" value="Genomic_DNA"/>
</dbReference>
<dbReference type="AlphaFoldDB" id="A0A3E0HUX5"/>
<comment type="caution">
    <text evidence="1">The sequence shown here is derived from an EMBL/GenBank/DDBJ whole genome shotgun (WGS) entry which is preliminary data.</text>
</comment>
<proteinExistence type="predicted"/>
<reference evidence="1 2" key="1">
    <citation type="submission" date="2018-08" db="EMBL/GenBank/DDBJ databases">
        <title>Genomic Encyclopedia of Archaeal and Bacterial Type Strains, Phase II (KMG-II): from individual species to whole genera.</title>
        <authorList>
            <person name="Goeker M."/>
        </authorList>
    </citation>
    <scope>NUCLEOTIDE SEQUENCE [LARGE SCALE GENOMIC DNA]</scope>
    <source>
        <strain evidence="1 2">DSM 45791</strain>
    </source>
</reference>
<accession>A0A3E0HUX5</accession>